<accession>A0A8T1TT43</accession>
<dbReference type="VEuPathDB" id="FungiDB:PC110_g742"/>
<comment type="caution">
    <text evidence="2">The sequence shown here is derived from an EMBL/GenBank/DDBJ whole genome shotgun (WGS) entry which is preliminary data.</text>
</comment>
<reference evidence="2" key="1">
    <citation type="submission" date="2021-01" db="EMBL/GenBank/DDBJ databases">
        <title>Phytophthora aleatoria, a newly-described species from Pinus radiata is distinct from Phytophthora cactorum isolates based on comparative genomics.</title>
        <authorList>
            <person name="Mcdougal R."/>
            <person name="Panda P."/>
            <person name="Williams N."/>
            <person name="Studholme D.J."/>
        </authorList>
    </citation>
    <scope>NUCLEOTIDE SEQUENCE</scope>
    <source>
        <strain evidence="2">NZFS 3830</strain>
    </source>
</reference>
<gene>
    <name evidence="2" type="ORF">JG687_00016980</name>
</gene>
<feature type="compositionally biased region" description="Basic and acidic residues" evidence="1">
    <location>
        <begin position="213"/>
        <end position="224"/>
    </location>
</feature>
<evidence type="ECO:0000313" key="3">
    <source>
        <dbReference type="Proteomes" id="UP000688947"/>
    </source>
</evidence>
<protein>
    <submittedName>
        <fullName evidence="2">Uncharacterized protein</fullName>
    </submittedName>
</protein>
<dbReference type="EMBL" id="JAENGZ010001844">
    <property type="protein sequence ID" value="KAG6945992.1"/>
    <property type="molecule type" value="Genomic_DNA"/>
</dbReference>
<dbReference type="OrthoDB" id="134200at2759"/>
<proteinExistence type="predicted"/>
<evidence type="ECO:0000256" key="1">
    <source>
        <dbReference type="SAM" id="MobiDB-lite"/>
    </source>
</evidence>
<organism evidence="2 3">
    <name type="scientific">Phytophthora cactorum</name>
    <dbReference type="NCBI Taxonomy" id="29920"/>
    <lineage>
        <taxon>Eukaryota</taxon>
        <taxon>Sar</taxon>
        <taxon>Stramenopiles</taxon>
        <taxon>Oomycota</taxon>
        <taxon>Peronosporomycetes</taxon>
        <taxon>Peronosporales</taxon>
        <taxon>Peronosporaceae</taxon>
        <taxon>Phytophthora</taxon>
    </lineage>
</organism>
<evidence type="ECO:0000313" key="2">
    <source>
        <dbReference type="EMBL" id="KAG6945992.1"/>
    </source>
</evidence>
<feature type="region of interest" description="Disordered" evidence="1">
    <location>
        <begin position="211"/>
        <end position="249"/>
    </location>
</feature>
<name>A0A8T1TT43_9STRA</name>
<feature type="compositionally biased region" description="Acidic residues" evidence="1">
    <location>
        <begin position="122"/>
        <end position="135"/>
    </location>
</feature>
<feature type="region of interest" description="Disordered" evidence="1">
    <location>
        <begin position="114"/>
        <end position="149"/>
    </location>
</feature>
<feature type="compositionally biased region" description="Polar residues" evidence="1">
    <location>
        <begin position="136"/>
        <end position="149"/>
    </location>
</feature>
<dbReference type="AlphaFoldDB" id="A0A8T1TT43"/>
<sequence length="249" mass="27313">MPSFHFSFFLQADEHDSKMPNPCSSSNGDTSSVSHTCDLCDNRNHTFCGVPVEENHGGHVHCQQCPVSVSTPGLTHDTTSPELSQRVLTEFVGKAARSERFGTVLDFTATADCEGKEKDSNEESLDSDDPVESTDDGYNTNESTITTSRCRAPPTVTLLTVKARVVQYMQTLYGEGKTRLPSTAVAHFPRSFTGNQKANLQKASRWWNARKAYHQEGRESADRGKKTHASKASSGRGRKRAPSLLRTSG</sequence>
<dbReference type="Proteomes" id="UP000688947">
    <property type="component" value="Unassembled WGS sequence"/>
</dbReference>